<keyword evidence="1" id="KW-0862">Zinc</keyword>
<dbReference type="STRING" id="48698.ENSPFOP00000029247"/>
<evidence type="ECO:0000259" key="2">
    <source>
        <dbReference type="PROSITE" id="PS50158"/>
    </source>
</evidence>
<sequence>REPAQVQVVRMSSPMATPGSRRNAVRFDLQNDKEMDRLQFSRLILQKELGFLPAQLDYIFALPGRKTFEVVFTTNTFFEKCLRNFESLKTTRPQLANVGMVSLSQTEPKTITVLMFSEQVRMEDIKTWLQQRSTVIHGYEMRDEDGIRTGGRRFFVQLKRDLRTGEIQHLPPVIQLGAIRGHVFYPGQPKICHRCGSQQHLLAECHNIHCRNCDSKEHLTKNCPDPVKCNLCGESGHTFKTCPSSYANRV</sequence>
<dbReference type="GO" id="GO:0003723">
    <property type="term" value="F:RNA binding"/>
    <property type="evidence" value="ECO:0007669"/>
    <property type="project" value="InterPro"/>
</dbReference>
<dbReference type="GeneTree" id="ENSGT00530000063983"/>
<dbReference type="Pfam" id="PF23057">
    <property type="entry name" value="RBD_ZCCHC3_1st"/>
    <property type="match status" value="1"/>
</dbReference>
<dbReference type="InterPro" id="IPR042509">
    <property type="entry name" value="ZCCHC3"/>
</dbReference>
<reference evidence="3" key="2">
    <citation type="submission" date="2025-08" db="UniProtKB">
        <authorList>
            <consortium name="Ensembl"/>
        </authorList>
    </citation>
    <scope>IDENTIFICATION</scope>
</reference>
<reference evidence="4" key="1">
    <citation type="submission" date="2013-10" db="EMBL/GenBank/DDBJ databases">
        <authorList>
            <person name="Schartl M."/>
            <person name="Warren W."/>
        </authorList>
    </citation>
    <scope>NUCLEOTIDE SEQUENCE [LARGE SCALE GENOMIC DNA]</scope>
    <source>
        <strain evidence="4">female</strain>
    </source>
</reference>
<dbReference type="AlphaFoldDB" id="A0A096MCV6"/>
<dbReference type="Proteomes" id="UP000028760">
    <property type="component" value="Unassembled WGS sequence"/>
</dbReference>
<dbReference type="InterPro" id="IPR057810">
    <property type="entry name" value="RBD_ZCCHC3_1st"/>
</dbReference>
<dbReference type="EMBL" id="AYCK01025304">
    <property type="status" value="NOT_ANNOTATED_CDS"/>
    <property type="molecule type" value="Genomic_DNA"/>
</dbReference>
<dbReference type="GO" id="GO:0002218">
    <property type="term" value="P:activation of innate immune response"/>
    <property type="evidence" value="ECO:0007669"/>
    <property type="project" value="InterPro"/>
</dbReference>
<feature type="domain" description="CCHC-type" evidence="2">
    <location>
        <begin position="228"/>
        <end position="244"/>
    </location>
</feature>
<dbReference type="PANTHER" id="PTHR22639:SF3">
    <property type="entry name" value="ZINC FINGER CCHC DOMAIN-CONTAINING PROTEIN 3"/>
    <property type="match status" value="1"/>
</dbReference>
<dbReference type="InterPro" id="IPR001878">
    <property type="entry name" value="Znf_CCHC"/>
</dbReference>
<evidence type="ECO:0000313" key="3">
    <source>
        <dbReference type="Ensembl" id="ENSPFOP00000029247.1"/>
    </source>
</evidence>
<dbReference type="PROSITE" id="PS50158">
    <property type="entry name" value="ZF_CCHC"/>
    <property type="match status" value="1"/>
</dbReference>
<keyword evidence="1" id="KW-0479">Metal-binding</keyword>
<dbReference type="SUPFAM" id="SSF57756">
    <property type="entry name" value="Retrovirus zinc finger-like domains"/>
    <property type="match status" value="1"/>
</dbReference>
<accession>A0A096MCV6</accession>
<dbReference type="PANTHER" id="PTHR22639">
    <property type="entry name" value="GAG-RELATED PROTEIN"/>
    <property type="match status" value="1"/>
</dbReference>
<dbReference type="GO" id="GO:0003690">
    <property type="term" value="F:double-stranded DNA binding"/>
    <property type="evidence" value="ECO:0007669"/>
    <property type="project" value="InterPro"/>
</dbReference>
<dbReference type="InterPro" id="IPR057811">
    <property type="entry name" value="RBD_ZCCHC3_2nd"/>
</dbReference>
<dbReference type="InterPro" id="IPR036875">
    <property type="entry name" value="Znf_CCHC_sf"/>
</dbReference>
<dbReference type="Pfam" id="PF23058">
    <property type="entry name" value="RBD_ZCCHC3_2nd"/>
    <property type="match status" value="1"/>
</dbReference>
<keyword evidence="4" id="KW-1185">Reference proteome</keyword>
<proteinExistence type="predicted"/>
<dbReference type="GO" id="GO:0008270">
    <property type="term" value="F:zinc ion binding"/>
    <property type="evidence" value="ECO:0007669"/>
    <property type="project" value="UniProtKB-KW"/>
</dbReference>
<dbReference type="OMA" id="QGDESAC"/>
<dbReference type="Ensembl" id="ENSPFOT00000028912.1">
    <property type="protein sequence ID" value="ENSPFOP00000029247.1"/>
    <property type="gene ID" value="ENSPFOG00000024307.1"/>
</dbReference>
<evidence type="ECO:0000256" key="1">
    <source>
        <dbReference type="PROSITE-ProRule" id="PRU00047"/>
    </source>
</evidence>
<keyword evidence="1" id="KW-0863">Zinc-finger</keyword>
<dbReference type="Gene3D" id="4.10.60.10">
    <property type="entry name" value="Zinc finger, CCHC-type"/>
    <property type="match status" value="1"/>
</dbReference>
<organism evidence="3 4">
    <name type="scientific">Poecilia formosa</name>
    <name type="common">Amazon molly</name>
    <name type="synonym">Limia formosa</name>
    <dbReference type="NCBI Taxonomy" id="48698"/>
    <lineage>
        <taxon>Eukaryota</taxon>
        <taxon>Metazoa</taxon>
        <taxon>Chordata</taxon>
        <taxon>Craniata</taxon>
        <taxon>Vertebrata</taxon>
        <taxon>Euteleostomi</taxon>
        <taxon>Actinopterygii</taxon>
        <taxon>Neopterygii</taxon>
        <taxon>Teleostei</taxon>
        <taxon>Neoteleostei</taxon>
        <taxon>Acanthomorphata</taxon>
        <taxon>Ovalentaria</taxon>
        <taxon>Atherinomorphae</taxon>
        <taxon>Cyprinodontiformes</taxon>
        <taxon>Poeciliidae</taxon>
        <taxon>Poeciliinae</taxon>
        <taxon>Poecilia</taxon>
    </lineage>
</organism>
<dbReference type="eggNOG" id="KOG4400">
    <property type="taxonomic scope" value="Eukaryota"/>
</dbReference>
<dbReference type="SMART" id="SM00343">
    <property type="entry name" value="ZnF_C2HC"/>
    <property type="match status" value="3"/>
</dbReference>
<protein>
    <recommendedName>
        <fullName evidence="2">CCHC-type domain-containing protein</fullName>
    </recommendedName>
</protein>
<evidence type="ECO:0000313" key="4">
    <source>
        <dbReference type="Proteomes" id="UP000028760"/>
    </source>
</evidence>
<reference evidence="3" key="3">
    <citation type="submission" date="2025-09" db="UniProtKB">
        <authorList>
            <consortium name="Ensembl"/>
        </authorList>
    </citation>
    <scope>IDENTIFICATION</scope>
</reference>
<name>A0A096MCV6_POEFO</name>